<sequence length="80" mass="8722">MKSERALGSGLLLATGVVFIYYTLWVIVLPFVDEDQVVIQNLFPDRSYALGIPLLVGVIGLALIGCFVAVVQLGQKEKRS</sequence>
<evidence type="ECO:0000256" key="3">
    <source>
        <dbReference type="ARBA" id="ARBA00018157"/>
    </source>
</evidence>
<dbReference type="Pfam" id="PF07297">
    <property type="entry name" value="DPM2"/>
    <property type="match status" value="1"/>
</dbReference>
<dbReference type="PANTHER" id="PTHR15039">
    <property type="entry name" value="DOLICHOL PHOSPHATE-MANNOSE BIOSYNTHESIS REGULATORY PROTEIN"/>
    <property type="match status" value="1"/>
</dbReference>
<evidence type="ECO:0000313" key="12">
    <source>
        <dbReference type="Proteomes" id="UP000828390"/>
    </source>
</evidence>
<dbReference type="InterPro" id="IPR009914">
    <property type="entry name" value="DPM2"/>
</dbReference>
<proteinExistence type="inferred from homology"/>
<dbReference type="PANTHER" id="PTHR15039:SF11">
    <property type="entry name" value="DOLICHOL PHOSPHATE-MANNOSE BIOSYNTHESIS REGULATORY PROTEIN"/>
    <property type="match status" value="1"/>
</dbReference>
<comment type="pathway">
    <text evidence="10">Protein modification; protein glycosylation.</text>
</comment>
<evidence type="ECO:0000256" key="6">
    <source>
        <dbReference type="ARBA" id="ARBA00022989"/>
    </source>
</evidence>
<dbReference type="EMBL" id="JAIWYP010000007">
    <property type="protein sequence ID" value="KAH3794723.1"/>
    <property type="molecule type" value="Genomic_DNA"/>
</dbReference>
<keyword evidence="7 10" id="KW-0472">Membrane</keyword>
<evidence type="ECO:0000256" key="5">
    <source>
        <dbReference type="ARBA" id="ARBA00022824"/>
    </source>
</evidence>
<dbReference type="GO" id="GO:0030234">
    <property type="term" value="F:enzyme regulator activity"/>
    <property type="evidence" value="ECO:0007669"/>
    <property type="project" value="UniProtKB-UniRule"/>
</dbReference>
<dbReference type="GO" id="GO:0033185">
    <property type="term" value="C:dolichol-phosphate-mannose synthase complex"/>
    <property type="evidence" value="ECO:0007669"/>
    <property type="project" value="TreeGrafter"/>
</dbReference>
<feature type="transmembrane region" description="Helical" evidence="10">
    <location>
        <begin position="48"/>
        <end position="71"/>
    </location>
</feature>
<keyword evidence="12" id="KW-1185">Reference proteome</keyword>
<evidence type="ECO:0000256" key="9">
    <source>
        <dbReference type="ARBA" id="ARBA00046896"/>
    </source>
</evidence>
<name>A0A9D4F9N9_DREPO</name>
<evidence type="ECO:0000256" key="10">
    <source>
        <dbReference type="RuleBase" id="RU365084"/>
    </source>
</evidence>
<comment type="function">
    <text evidence="8">Regulates the biosynthesis of dolichol phosphate-mannose. Regulatory subunit of the dolichol-phosphate mannose (DPM) synthase complex; essential for the ER localization and stable expression of DPM1. Part of the glycosylphosphatidylinositol-N-acetylglucosaminyltransferase (GPI-GnT) complex that catalyzes the transfer of N-acetylglucosamine from UDP-N-acetylglucosamine to phosphatidylinositol and participates in the first step of GPI biosynthesis. May act by regulating the GPI-GNT complex.</text>
</comment>
<comment type="subcellular location">
    <subcellularLocation>
        <location evidence="1 10">Endoplasmic reticulum membrane</location>
        <topology evidence="1 10">Multi-pass membrane protein</topology>
    </subcellularLocation>
</comment>
<comment type="subunit">
    <text evidence="9">Component of the dolichol-phosphate mannose (DPM) synthase complex composed of DPM1, DPM2 and DPM3; in the complex interacts directly with DPM3. Component of the glycosylphosphatidylinositol-N-acetylglucosaminyltransferase (GPI-GnT) complex composed at least by PIGA, PIGC, PIGH, PIGP, PIGQ, PIGY and DPM2. Interacts with PIGA, PIGC and PIGQ.</text>
</comment>
<comment type="function">
    <text evidence="10">Regulatory subunit of the dolichol-phosphate mannose (DPM) synthase complex; essential for the ER localization.</text>
</comment>
<dbReference type="GO" id="GO:0180047">
    <property type="term" value="P:dolichol phosphate mannose biosynthetic process"/>
    <property type="evidence" value="ECO:0007669"/>
    <property type="project" value="InterPro"/>
</dbReference>
<evidence type="ECO:0000256" key="8">
    <source>
        <dbReference type="ARBA" id="ARBA00045174"/>
    </source>
</evidence>
<dbReference type="GO" id="GO:0006506">
    <property type="term" value="P:GPI anchor biosynthetic process"/>
    <property type="evidence" value="ECO:0007669"/>
    <property type="project" value="TreeGrafter"/>
</dbReference>
<comment type="similarity">
    <text evidence="2 10">Belongs to the DPM2 family.</text>
</comment>
<comment type="caution">
    <text evidence="11">The sequence shown here is derived from an EMBL/GenBank/DDBJ whole genome shotgun (WGS) entry which is preliminary data.</text>
</comment>
<keyword evidence="6 10" id="KW-1133">Transmembrane helix</keyword>
<gene>
    <name evidence="11" type="ORF">DPMN_148261</name>
</gene>
<evidence type="ECO:0000256" key="7">
    <source>
        <dbReference type="ARBA" id="ARBA00023136"/>
    </source>
</evidence>
<reference evidence="11" key="1">
    <citation type="journal article" date="2019" name="bioRxiv">
        <title>The Genome of the Zebra Mussel, Dreissena polymorpha: A Resource for Invasive Species Research.</title>
        <authorList>
            <person name="McCartney M.A."/>
            <person name="Auch B."/>
            <person name="Kono T."/>
            <person name="Mallez S."/>
            <person name="Zhang Y."/>
            <person name="Obille A."/>
            <person name="Becker A."/>
            <person name="Abrahante J.E."/>
            <person name="Garbe J."/>
            <person name="Badalamenti J.P."/>
            <person name="Herman A."/>
            <person name="Mangelson H."/>
            <person name="Liachko I."/>
            <person name="Sullivan S."/>
            <person name="Sone E.D."/>
            <person name="Koren S."/>
            <person name="Silverstein K.A.T."/>
            <person name="Beckman K.B."/>
            <person name="Gohl D.M."/>
        </authorList>
    </citation>
    <scope>NUCLEOTIDE SEQUENCE</scope>
    <source>
        <strain evidence="11">Duluth1</strain>
        <tissue evidence="11">Whole animal</tissue>
    </source>
</reference>
<dbReference type="Proteomes" id="UP000828390">
    <property type="component" value="Unassembled WGS sequence"/>
</dbReference>
<dbReference type="AlphaFoldDB" id="A0A9D4F9N9"/>
<evidence type="ECO:0000256" key="1">
    <source>
        <dbReference type="ARBA" id="ARBA00004477"/>
    </source>
</evidence>
<evidence type="ECO:0000313" key="11">
    <source>
        <dbReference type="EMBL" id="KAH3794723.1"/>
    </source>
</evidence>
<evidence type="ECO:0000256" key="2">
    <source>
        <dbReference type="ARBA" id="ARBA00005478"/>
    </source>
</evidence>
<dbReference type="GO" id="GO:0005789">
    <property type="term" value="C:endoplasmic reticulum membrane"/>
    <property type="evidence" value="ECO:0007669"/>
    <property type="project" value="UniProtKB-SubCell"/>
</dbReference>
<organism evidence="11 12">
    <name type="scientific">Dreissena polymorpha</name>
    <name type="common">Zebra mussel</name>
    <name type="synonym">Mytilus polymorpha</name>
    <dbReference type="NCBI Taxonomy" id="45954"/>
    <lineage>
        <taxon>Eukaryota</taxon>
        <taxon>Metazoa</taxon>
        <taxon>Spiralia</taxon>
        <taxon>Lophotrochozoa</taxon>
        <taxon>Mollusca</taxon>
        <taxon>Bivalvia</taxon>
        <taxon>Autobranchia</taxon>
        <taxon>Heteroconchia</taxon>
        <taxon>Euheterodonta</taxon>
        <taxon>Imparidentia</taxon>
        <taxon>Neoheterodontei</taxon>
        <taxon>Myida</taxon>
        <taxon>Dreissenoidea</taxon>
        <taxon>Dreissenidae</taxon>
        <taxon>Dreissena</taxon>
    </lineage>
</organism>
<evidence type="ECO:0000256" key="4">
    <source>
        <dbReference type="ARBA" id="ARBA00022692"/>
    </source>
</evidence>
<keyword evidence="5 10" id="KW-0256">Endoplasmic reticulum</keyword>
<dbReference type="OrthoDB" id="311279at2759"/>
<feature type="transmembrane region" description="Helical" evidence="10">
    <location>
        <begin position="7"/>
        <end position="28"/>
    </location>
</feature>
<accession>A0A9D4F9N9</accession>
<reference evidence="11" key="2">
    <citation type="submission" date="2020-11" db="EMBL/GenBank/DDBJ databases">
        <authorList>
            <person name="McCartney M.A."/>
            <person name="Auch B."/>
            <person name="Kono T."/>
            <person name="Mallez S."/>
            <person name="Becker A."/>
            <person name="Gohl D.M."/>
            <person name="Silverstein K.A.T."/>
            <person name="Koren S."/>
            <person name="Bechman K.B."/>
            <person name="Herman A."/>
            <person name="Abrahante J.E."/>
            <person name="Garbe J."/>
        </authorList>
    </citation>
    <scope>NUCLEOTIDE SEQUENCE</scope>
    <source>
        <strain evidence="11">Duluth1</strain>
        <tissue evidence="11">Whole animal</tissue>
    </source>
</reference>
<keyword evidence="4 10" id="KW-0812">Transmembrane</keyword>
<protein>
    <recommendedName>
        <fullName evidence="3 10">Dolichol phosphate-mannose biosynthesis regulatory protein</fullName>
    </recommendedName>
</protein>